<evidence type="ECO:0000313" key="3">
    <source>
        <dbReference type="Proteomes" id="UP000243207"/>
    </source>
</evidence>
<protein>
    <submittedName>
        <fullName evidence="2">Uncharacterized membrane protein</fullName>
    </submittedName>
</protein>
<dbReference type="EMBL" id="LT629736">
    <property type="protein sequence ID" value="SDR87447.1"/>
    <property type="molecule type" value="Genomic_DNA"/>
</dbReference>
<proteinExistence type="predicted"/>
<name>A0A1H1ML86_9GAMM</name>
<feature type="signal peptide" evidence="1">
    <location>
        <begin position="1"/>
        <end position="26"/>
    </location>
</feature>
<keyword evidence="1" id="KW-0732">Signal</keyword>
<evidence type="ECO:0000256" key="1">
    <source>
        <dbReference type="SAM" id="SignalP"/>
    </source>
</evidence>
<evidence type="ECO:0000313" key="2">
    <source>
        <dbReference type="EMBL" id="SDR87447.1"/>
    </source>
</evidence>
<dbReference type="PROSITE" id="PS51257">
    <property type="entry name" value="PROKAR_LIPOPROTEIN"/>
    <property type="match status" value="1"/>
</dbReference>
<feature type="chain" id="PRO_5009254536" evidence="1">
    <location>
        <begin position="27"/>
        <end position="215"/>
    </location>
</feature>
<dbReference type="RefSeq" id="WP_157718099.1">
    <property type="nucleotide sequence ID" value="NZ_LT629736.1"/>
</dbReference>
<reference evidence="3" key="1">
    <citation type="submission" date="2016-10" db="EMBL/GenBank/DDBJ databases">
        <authorList>
            <person name="Varghese N."/>
            <person name="Submissions S."/>
        </authorList>
    </citation>
    <scope>NUCLEOTIDE SEQUENCE [LARGE SCALE GENOMIC DNA]</scope>
    <source>
        <strain evidence="3">NRRL B-51270</strain>
    </source>
</reference>
<dbReference type="Proteomes" id="UP000243207">
    <property type="component" value="Chromosome I"/>
</dbReference>
<organism evidence="2 3">
    <name type="scientific">Halopseudomonas xinjiangensis</name>
    <dbReference type="NCBI Taxonomy" id="487184"/>
    <lineage>
        <taxon>Bacteria</taxon>
        <taxon>Pseudomonadati</taxon>
        <taxon>Pseudomonadota</taxon>
        <taxon>Gammaproteobacteria</taxon>
        <taxon>Pseudomonadales</taxon>
        <taxon>Pseudomonadaceae</taxon>
        <taxon>Halopseudomonas</taxon>
    </lineage>
</organism>
<sequence>MTKSRHPLRVSWALVSALTLSGCALLPGGAGDERRLAGLLETGGDGWEITPCDATGSLEVVPTAELQQVFRNVAQPGQTGIFVELEGRIRDQTLRPTRLIRMQSTGRGCAAQTDPSAQWIAAGPHPSWRLTIGSQGIEFDSEAAERTGPSPVIAEELPDGSRSFRTERDDRLELWLYPQECFNHAGDFAHMSATLIVDGKRLSGCAYEGQARPAS</sequence>
<dbReference type="AlphaFoldDB" id="A0A1H1ML86"/>
<dbReference type="OrthoDB" id="8776561at2"/>
<accession>A0A1H1ML86</accession>
<keyword evidence="3" id="KW-1185">Reference proteome</keyword>
<gene>
    <name evidence="2" type="ORF">SAMN05216421_0490</name>
</gene>